<dbReference type="AlphaFoldDB" id="A0AAU7C3Y9"/>
<evidence type="ECO:0000313" key="1">
    <source>
        <dbReference type="EMBL" id="XBG95967.1"/>
    </source>
</evidence>
<reference evidence="1" key="1">
    <citation type="submission" date="2024-04" db="EMBL/GenBank/DDBJ databases">
        <title>Limosilactobacillus allomucosae sp. nov., a novel species isolated from wild boar faecal samples as a potential probiotics for domestic pigs.</title>
        <authorList>
            <person name="Chen B."/>
        </authorList>
    </citation>
    <scope>NUCLEOTIDE SEQUENCE</scope>
    <source>
        <strain evidence="1">WILCCON 0051</strain>
    </source>
</reference>
<organism evidence="1">
    <name type="scientific">Limosilactobacillus allomucosae</name>
    <dbReference type="NCBI Taxonomy" id="3142938"/>
    <lineage>
        <taxon>Bacteria</taxon>
        <taxon>Bacillati</taxon>
        <taxon>Bacillota</taxon>
        <taxon>Bacilli</taxon>
        <taxon>Lactobacillales</taxon>
        <taxon>Lactobacillaceae</taxon>
        <taxon>Limosilactobacillus</taxon>
    </lineage>
</organism>
<dbReference type="SUPFAM" id="SSF46955">
    <property type="entry name" value="Putative DNA-binding domain"/>
    <property type="match status" value="1"/>
</dbReference>
<dbReference type="EMBL" id="CP154878">
    <property type="protein sequence ID" value="XBG95967.1"/>
    <property type="molecule type" value="Genomic_DNA"/>
</dbReference>
<dbReference type="InterPro" id="IPR009061">
    <property type="entry name" value="DNA-bd_dom_put_sf"/>
</dbReference>
<dbReference type="KEGG" id="lalo:ABC765_02250"/>
<name>A0AAU7C3Y9_9LACO</name>
<protein>
    <submittedName>
        <fullName evidence="1">Helix-turn-helix domain-containing protein</fullName>
    </submittedName>
</protein>
<sequence>MDEKEISQMVKDAVLDGINRAKHPKYDWLDVKGVCEWLGISRATLYKWRKVGLPYTTIDGMAIYNKEQINNWMLKH</sequence>
<dbReference type="RefSeq" id="WP_242075204.1">
    <property type="nucleotide sequence ID" value="NZ_CP154878.1"/>
</dbReference>
<gene>
    <name evidence="1" type="ORF">ABC765_02250</name>
</gene>
<accession>A0AAU7C3Y9</accession>
<proteinExistence type="predicted"/>